<evidence type="ECO:0000313" key="3">
    <source>
        <dbReference type="Proteomes" id="UP000197446"/>
    </source>
</evidence>
<name>A0A254NHK8_9BURK</name>
<dbReference type="SUPFAM" id="SSF47413">
    <property type="entry name" value="lambda repressor-like DNA-binding domains"/>
    <property type="match status" value="1"/>
</dbReference>
<evidence type="ECO:0000313" key="2">
    <source>
        <dbReference type="EMBL" id="OWR06162.1"/>
    </source>
</evidence>
<dbReference type="RefSeq" id="WP_088482362.1">
    <property type="nucleotide sequence ID" value="NZ_NISI01000001.1"/>
</dbReference>
<dbReference type="CDD" id="cd00093">
    <property type="entry name" value="HTH_XRE"/>
    <property type="match status" value="1"/>
</dbReference>
<reference evidence="2 3" key="1">
    <citation type="journal article" date="2007" name="Int. J. Syst. Evol. Microbiol.">
        <title>Description of Pelomonas aquatica sp. nov. and Pelomonas puraquae sp. nov., isolated from industrial and haemodialysis water.</title>
        <authorList>
            <person name="Gomila M."/>
            <person name="Bowien B."/>
            <person name="Falsen E."/>
            <person name="Moore E.R."/>
            <person name="Lalucat J."/>
        </authorList>
    </citation>
    <scope>NUCLEOTIDE SEQUENCE [LARGE SCALE GENOMIC DNA]</scope>
    <source>
        <strain evidence="2 3">CCUG 52769</strain>
    </source>
</reference>
<dbReference type="Pfam" id="PF01381">
    <property type="entry name" value="HTH_3"/>
    <property type="match status" value="1"/>
</dbReference>
<protein>
    <submittedName>
        <fullName evidence="2">Transcriptional regulator</fullName>
    </submittedName>
</protein>
<gene>
    <name evidence="2" type="ORF">CDO81_07015</name>
</gene>
<dbReference type="Proteomes" id="UP000197446">
    <property type="component" value="Unassembled WGS sequence"/>
</dbReference>
<dbReference type="GO" id="GO:0003677">
    <property type="term" value="F:DNA binding"/>
    <property type="evidence" value="ECO:0007669"/>
    <property type="project" value="InterPro"/>
</dbReference>
<dbReference type="SMART" id="SM00530">
    <property type="entry name" value="HTH_XRE"/>
    <property type="match status" value="1"/>
</dbReference>
<proteinExistence type="predicted"/>
<dbReference type="AlphaFoldDB" id="A0A254NHK8"/>
<dbReference type="InterPro" id="IPR010982">
    <property type="entry name" value="Lambda_DNA-bd_dom_sf"/>
</dbReference>
<dbReference type="PROSITE" id="PS50943">
    <property type="entry name" value="HTH_CROC1"/>
    <property type="match status" value="1"/>
</dbReference>
<organism evidence="2 3">
    <name type="scientific">Roseateles puraquae</name>
    <dbReference type="NCBI Taxonomy" id="431059"/>
    <lineage>
        <taxon>Bacteria</taxon>
        <taxon>Pseudomonadati</taxon>
        <taxon>Pseudomonadota</taxon>
        <taxon>Betaproteobacteria</taxon>
        <taxon>Burkholderiales</taxon>
        <taxon>Sphaerotilaceae</taxon>
        <taxon>Roseateles</taxon>
    </lineage>
</organism>
<comment type="caution">
    <text evidence="2">The sequence shown here is derived from an EMBL/GenBank/DDBJ whole genome shotgun (WGS) entry which is preliminary data.</text>
</comment>
<dbReference type="InterPro" id="IPR001387">
    <property type="entry name" value="Cro/C1-type_HTH"/>
</dbReference>
<dbReference type="OrthoDB" id="8527218at2"/>
<evidence type="ECO:0000259" key="1">
    <source>
        <dbReference type="PROSITE" id="PS50943"/>
    </source>
</evidence>
<keyword evidence="3" id="KW-1185">Reference proteome</keyword>
<dbReference type="EMBL" id="NISI01000001">
    <property type="protein sequence ID" value="OWR06162.1"/>
    <property type="molecule type" value="Genomic_DNA"/>
</dbReference>
<dbReference type="Gene3D" id="1.10.260.40">
    <property type="entry name" value="lambda repressor-like DNA-binding domains"/>
    <property type="match status" value="1"/>
</dbReference>
<sequence length="106" mass="11641">MRSDRSAPDGFDTSDFARAFRALRTARGLSQDVFDAVSGRTYISKLERRERTPTVSKVDELASVLGVHPLTLLTLCYCETGSSTEIDRLLHQVKAELAASGLDLLP</sequence>
<accession>A0A254NHK8</accession>
<feature type="domain" description="HTH cro/C1-type" evidence="1">
    <location>
        <begin position="20"/>
        <end position="72"/>
    </location>
</feature>